<evidence type="ECO:0000259" key="1">
    <source>
        <dbReference type="Pfam" id="PF13173"/>
    </source>
</evidence>
<dbReference type="Gene3D" id="3.40.50.300">
    <property type="entry name" value="P-loop containing nucleotide triphosphate hydrolases"/>
    <property type="match status" value="1"/>
</dbReference>
<evidence type="ECO:0000259" key="2">
    <source>
        <dbReference type="Pfam" id="PF13635"/>
    </source>
</evidence>
<gene>
    <name evidence="3" type="ORF">J2S36_001214</name>
</gene>
<dbReference type="Proteomes" id="UP001266099">
    <property type="component" value="Unassembled WGS sequence"/>
</dbReference>
<dbReference type="EMBL" id="JAVDUJ010000001">
    <property type="protein sequence ID" value="MDR6939671.1"/>
    <property type="molecule type" value="Genomic_DNA"/>
</dbReference>
<accession>A0ABU1T349</accession>
<evidence type="ECO:0000313" key="4">
    <source>
        <dbReference type="Proteomes" id="UP001266099"/>
    </source>
</evidence>
<feature type="domain" description="AAA" evidence="1">
    <location>
        <begin position="24"/>
        <end position="158"/>
    </location>
</feature>
<dbReference type="SUPFAM" id="SSF52540">
    <property type="entry name" value="P-loop containing nucleoside triphosphate hydrolases"/>
    <property type="match status" value="1"/>
</dbReference>
<reference evidence="3 4" key="1">
    <citation type="submission" date="2023-07" db="EMBL/GenBank/DDBJ databases">
        <title>Sequencing the genomes of 1000 actinobacteria strains.</title>
        <authorList>
            <person name="Klenk H.-P."/>
        </authorList>
    </citation>
    <scope>NUCLEOTIDE SEQUENCE [LARGE SCALE GENOMIC DNA]</scope>
    <source>
        <strain evidence="3 4">DSM 15539</strain>
    </source>
</reference>
<organism evidence="3 4">
    <name type="scientific">Arcanobacterium hippocoleae</name>
    <dbReference type="NCBI Taxonomy" id="149017"/>
    <lineage>
        <taxon>Bacteria</taxon>
        <taxon>Bacillati</taxon>
        <taxon>Actinomycetota</taxon>
        <taxon>Actinomycetes</taxon>
        <taxon>Actinomycetales</taxon>
        <taxon>Actinomycetaceae</taxon>
        <taxon>Arcanobacterium</taxon>
    </lineage>
</organism>
<dbReference type="InterPro" id="IPR025420">
    <property type="entry name" value="DUF4143"/>
</dbReference>
<dbReference type="Pfam" id="PF13173">
    <property type="entry name" value="AAA_14"/>
    <property type="match status" value="1"/>
</dbReference>
<name>A0ABU1T349_9ACTO</name>
<sequence length="449" mass="51482">MQSIFKRKAYDQLVKWKRLSNGNTAAFLEGARRIGKSTVAEAFAQKNYADYLLIDFASEGPEIRENFRANLNNLDEFFRLLFLLKGKSLPAGDAVIIFDEVQLFPLARQAIKALVKDGRYHYIETGSLISIKKNIRDILIPSEEYKIVMYPMDFEEFLWALGDSVTASAIHTAFSKKSPVGEAIHRKIMKTLRTYMVVGGMPQAVEAYVNGKDYEEIDFIKRSILNLYEEDLHRFDVEEKGRVGAIFKTLPEQLSSKKRQFRYALLGQGMRYRRLLDSLDFLAESMIVNLCTQVTVPDVMMELYAQQSTFKMFMADTGLLISQTSPKFDASLYKALIFGSSGANLGMIYENMAAQMLTANGHKLHFHEFKYQPEGKDKENSYEIDFVILQGKRICPIEVKSSAYKAHKSLDSFIAKYQMKIPNRYVLYTKDLHFENGVTYLPLYMAMCL</sequence>
<comment type="caution">
    <text evidence="3">The sequence shown here is derived from an EMBL/GenBank/DDBJ whole genome shotgun (WGS) entry which is preliminary data.</text>
</comment>
<keyword evidence="4" id="KW-1185">Reference proteome</keyword>
<dbReference type="RefSeq" id="WP_309956524.1">
    <property type="nucleotide sequence ID" value="NZ_JAVDUJ010000001.1"/>
</dbReference>
<dbReference type="PANTHER" id="PTHR33295:SF7">
    <property type="entry name" value="ATPASE"/>
    <property type="match status" value="1"/>
</dbReference>
<dbReference type="InterPro" id="IPR027417">
    <property type="entry name" value="P-loop_NTPase"/>
</dbReference>
<evidence type="ECO:0000313" key="3">
    <source>
        <dbReference type="EMBL" id="MDR6939671.1"/>
    </source>
</evidence>
<dbReference type="PANTHER" id="PTHR33295">
    <property type="entry name" value="ATPASE"/>
    <property type="match status" value="1"/>
</dbReference>
<protein>
    <submittedName>
        <fullName evidence="3">AAA+ superfamily ATPase</fullName>
    </submittedName>
</protein>
<feature type="domain" description="DUF4143" evidence="2">
    <location>
        <begin position="233"/>
        <end position="402"/>
    </location>
</feature>
<proteinExistence type="predicted"/>
<dbReference type="InterPro" id="IPR041682">
    <property type="entry name" value="AAA_14"/>
</dbReference>
<dbReference type="Pfam" id="PF13635">
    <property type="entry name" value="DUF4143"/>
    <property type="match status" value="1"/>
</dbReference>